<evidence type="ECO:0000313" key="3">
    <source>
        <dbReference type="EMBL" id="TDU81060.1"/>
    </source>
</evidence>
<dbReference type="AlphaFoldDB" id="A0A4R7SPD8"/>
<gene>
    <name evidence="3" type="ORF">EI77_00362</name>
</gene>
<keyword evidence="2" id="KW-0732">Signal</keyword>
<feature type="signal peptide" evidence="2">
    <location>
        <begin position="1"/>
        <end position="22"/>
    </location>
</feature>
<dbReference type="EMBL" id="SOCA01000001">
    <property type="protein sequence ID" value="TDU81060.1"/>
    <property type="molecule type" value="Genomic_DNA"/>
</dbReference>
<evidence type="ECO:0000313" key="4">
    <source>
        <dbReference type="Proteomes" id="UP000295662"/>
    </source>
</evidence>
<feature type="region of interest" description="Disordered" evidence="1">
    <location>
        <begin position="48"/>
        <end position="84"/>
    </location>
</feature>
<organism evidence="3 4">
    <name type="scientific">Prosthecobacter fusiformis</name>
    <dbReference type="NCBI Taxonomy" id="48464"/>
    <lineage>
        <taxon>Bacteria</taxon>
        <taxon>Pseudomonadati</taxon>
        <taxon>Verrucomicrobiota</taxon>
        <taxon>Verrucomicrobiia</taxon>
        <taxon>Verrucomicrobiales</taxon>
        <taxon>Verrucomicrobiaceae</taxon>
        <taxon>Prosthecobacter</taxon>
    </lineage>
</organism>
<dbReference type="RefSeq" id="WP_133793043.1">
    <property type="nucleotide sequence ID" value="NZ_SOCA01000001.1"/>
</dbReference>
<proteinExistence type="predicted"/>
<sequence length="113" mass="12456">MKLTLSSLVLFTLSLMCTSCSTEEKDGRKYYGASTPVQSRMGVQYKRLRSDTTDAPRTADGSLFGRSGDPDSPGLLDRNRKPEEPGVIYTVSGRQSANPVQSRMGVQITHRKK</sequence>
<evidence type="ECO:0000256" key="2">
    <source>
        <dbReference type="SAM" id="SignalP"/>
    </source>
</evidence>
<name>A0A4R7SPD8_9BACT</name>
<keyword evidence="4" id="KW-1185">Reference proteome</keyword>
<reference evidence="3 4" key="1">
    <citation type="submission" date="2019-03" db="EMBL/GenBank/DDBJ databases">
        <title>Genomic Encyclopedia of Archaeal and Bacterial Type Strains, Phase II (KMG-II): from individual species to whole genera.</title>
        <authorList>
            <person name="Goeker M."/>
        </authorList>
    </citation>
    <scope>NUCLEOTIDE SEQUENCE [LARGE SCALE GENOMIC DNA]</scope>
    <source>
        <strain evidence="3 4">ATCC 25309</strain>
    </source>
</reference>
<feature type="chain" id="PRO_5020800562" evidence="2">
    <location>
        <begin position="23"/>
        <end position="113"/>
    </location>
</feature>
<dbReference type="Proteomes" id="UP000295662">
    <property type="component" value="Unassembled WGS sequence"/>
</dbReference>
<protein>
    <submittedName>
        <fullName evidence="3">Uncharacterized protein</fullName>
    </submittedName>
</protein>
<dbReference type="OrthoDB" id="198299at2"/>
<accession>A0A4R7SPD8</accession>
<comment type="caution">
    <text evidence="3">The sequence shown here is derived from an EMBL/GenBank/DDBJ whole genome shotgun (WGS) entry which is preliminary data.</text>
</comment>
<evidence type="ECO:0000256" key="1">
    <source>
        <dbReference type="SAM" id="MobiDB-lite"/>
    </source>
</evidence>